<protein>
    <recommendedName>
        <fullName evidence="3">Bacteriocin</fullName>
    </recommendedName>
</protein>
<dbReference type="Proteomes" id="UP001595897">
    <property type="component" value="Unassembled WGS sequence"/>
</dbReference>
<gene>
    <name evidence="1" type="ORF">ACFO4O_17510</name>
</gene>
<evidence type="ECO:0000313" key="1">
    <source>
        <dbReference type="EMBL" id="MFC4701946.1"/>
    </source>
</evidence>
<reference evidence="2" key="1">
    <citation type="journal article" date="2019" name="Int. J. Syst. Evol. Microbiol.">
        <title>The Global Catalogue of Microorganisms (GCM) 10K type strain sequencing project: providing services to taxonomists for standard genome sequencing and annotation.</title>
        <authorList>
            <consortium name="The Broad Institute Genomics Platform"/>
            <consortium name="The Broad Institute Genome Sequencing Center for Infectious Disease"/>
            <person name="Wu L."/>
            <person name="Ma J."/>
        </authorList>
    </citation>
    <scope>NUCLEOTIDE SEQUENCE [LARGE SCALE GENOMIC DNA]</scope>
    <source>
        <strain evidence="2">KACC 12507</strain>
    </source>
</reference>
<dbReference type="RefSeq" id="WP_382410899.1">
    <property type="nucleotide sequence ID" value="NZ_JBHSGU010000029.1"/>
</dbReference>
<dbReference type="EMBL" id="JBHSGU010000029">
    <property type="protein sequence ID" value="MFC4701946.1"/>
    <property type="molecule type" value="Genomic_DNA"/>
</dbReference>
<comment type="caution">
    <text evidence="1">The sequence shown here is derived from an EMBL/GenBank/DDBJ whole genome shotgun (WGS) entry which is preliminary data.</text>
</comment>
<sequence>MKQLNNIETEQVNGGISFTDGVGLGGFAGGLGAAAAGASMAVIGSAVVAGGLIAGAGLGGYYFGNAIGLDKVGSFIGSRLYKRKL</sequence>
<name>A0ABV9LZD8_9ALTE</name>
<accession>A0ABV9LZD8</accession>
<keyword evidence="2" id="KW-1185">Reference proteome</keyword>
<evidence type="ECO:0000313" key="2">
    <source>
        <dbReference type="Proteomes" id="UP001595897"/>
    </source>
</evidence>
<organism evidence="1 2">
    <name type="scientific">Glaciecola siphonariae</name>
    <dbReference type="NCBI Taxonomy" id="521012"/>
    <lineage>
        <taxon>Bacteria</taxon>
        <taxon>Pseudomonadati</taxon>
        <taxon>Pseudomonadota</taxon>
        <taxon>Gammaproteobacteria</taxon>
        <taxon>Alteromonadales</taxon>
        <taxon>Alteromonadaceae</taxon>
        <taxon>Glaciecola</taxon>
    </lineage>
</organism>
<evidence type="ECO:0008006" key="3">
    <source>
        <dbReference type="Google" id="ProtNLM"/>
    </source>
</evidence>
<proteinExistence type="predicted"/>